<name>A0ABS2LL10_9ACTN</name>
<keyword evidence="1" id="KW-1133">Transmembrane helix</keyword>
<protein>
    <submittedName>
        <fullName evidence="2">Uncharacterized protein</fullName>
    </submittedName>
</protein>
<comment type="caution">
    <text evidence="2">The sequence shown here is derived from an EMBL/GenBank/DDBJ whole genome shotgun (WGS) entry which is preliminary data.</text>
</comment>
<dbReference type="Proteomes" id="UP000764837">
    <property type="component" value="Unassembled WGS sequence"/>
</dbReference>
<sequence>MSERLHARRDLRRWLIALYVAFAAEHAYGAARYGAPVRLVGILPLGLLLALALGLLARHARTGSPPALSAGAIVVAVAFVGLAGLLEGGFNHALKVAFHVTGTSDDRLRQLFGGLNFAVPDDVVFEGIGTATLGLAVPVAWHLARLLRSARLPDSNATARRAGVTALVAAGALFGAYVIDPLGHVGLITLAILGAALGFALTAVSKVVGHPGWASRIVHHNRDARPAYGEGEAT</sequence>
<keyword evidence="1" id="KW-0812">Transmembrane</keyword>
<reference evidence="2 3" key="1">
    <citation type="submission" date="2021-01" db="EMBL/GenBank/DDBJ databases">
        <title>Sequencing the genomes of 1000 actinobacteria strains.</title>
        <authorList>
            <person name="Klenk H.-P."/>
        </authorList>
    </citation>
    <scope>NUCLEOTIDE SEQUENCE [LARGE SCALE GENOMIC DNA]</scope>
    <source>
        <strain evidence="2 3">DSM 100204</strain>
    </source>
</reference>
<keyword evidence="1" id="KW-0472">Membrane</keyword>
<evidence type="ECO:0000313" key="2">
    <source>
        <dbReference type="EMBL" id="MBM7488876.1"/>
    </source>
</evidence>
<feature type="transmembrane region" description="Helical" evidence="1">
    <location>
        <begin position="162"/>
        <end position="179"/>
    </location>
</feature>
<feature type="transmembrane region" description="Helical" evidence="1">
    <location>
        <begin position="185"/>
        <end position="208"/>
    </location>
</feature>
<feature type="transmembrane region" description="Helical" evidence="1">
    <location>
        <begin position="123"/>
        <end position="141"/>
    </location>
</feature>
<gene>
    <name evidence="2" type="ORF">JOD64_000098</name>
</gene>
<evidence type="ECO:0000256" key="1">
    <source>
        <dbReference type="SAM" id="Phobius"/>
    </source>
</evidence>
<feature type="transmembrane region" description="Helical" evidence="1">
    <location>
        <begin position="68"/>
        <end position="86"/>
    </location>
</feature>
<feature type="transmembrane region" description="Helical" evidence="1">
    <location>
        <begin position="39"/>
        <end position="56"/>
    </location>
</feature>
<dbReference type="RefSeq" id="WP_204940333.1">
    <property type="nucleotide sequence ID" value="NZ_JAFBBP010000001.1"/>
</dbReference>
<proteinExistence type="predicted"/>
<organism evidence="2 3">
    <name type="scientific">Micromonospora luteifusca</name>
    <dbReference type="NCBI Taxonomy" id="709860"/>
    <lineage>
        <taxon>Bacteria</taxon>
        <taxon>Bacillati</taxon>
        <taxon>Actinomycetota</taxon>
        <taxon>Actinomycetes</taxon>
        <taxon>Micromonosporales</taxon>
        <taxon>Micromonosporaceae</taxon>
        <taxon>Micromonospora</taxon>
    </lineage>
</organism>
<evidence type="ECO:0000313" key="3">
    <source>
        <dbReference type="Proteomes" id="UP000764837"/>
    </source>
</evidence>
<keyword evidence="3" id="KW-1185">Reference proteome</keyword>
<dbReference type="EMBL" id="JAFBBP010000001">
    <property type="protein sequence ID" value="MBM7488876.1"/>
    <property type="molecule type" value="Genomic_DNA"/>
</dbReference>
<accession>A0ABS2LL10</accession>